<sequence length="118" mass="13439">KSKMSNYPSRKKKKLPHILTLYNPIINPINNHQNLKLEPKISNWQQLVPKKLNFHYLAELFLSNGAQPPKPTTSSPSKYSQNLSPHESSSPKLVLGSGRGKLIPRRLAISRKLQLELH</sequence>
<name>A0A2P5FJC9_TREOI</name>
<dbReference type="InParanoid" id="A0A2P5FJC9"/>
<evidence type="ECO:0000313" key="2">
    <source>
        <dbReference type="EMBL" id="PON97866.1"/>
    </source>
</evidence>
<dbReference type="EMBL" id="JXTC01000029">
    <property type="protein sequence ID" value="PON97866.1"/>
    <property type="molecule type" value="Genomic_DNA"/>
</dbReference>
<dbReference type="Proteomes" id="UP000237000">
    <property type="component" value="Unassembled WGS sequence"/>
</dbReference>
<organism evidence="2 3">
    <name type="scientific">Trema orientale</name>
    <name type="common">Charcoal tree</name>
    <name type="synonym">Celtis orientalis</name>
    <dbReference type="NCBI Taxonomy" id="63057"/>
    <lineage>
        <taxon>Eukaryota</taxon>
        <taxon>Viridiplantae</taxon>
        <taxon>Streptophyta</taxon>
        <taxon>Embryophyta</taxon>
        <taxon>Tracheophyta</taxon>
        <taxon>Spermatophyta</taxon>
        <taxon>Magnoliopsida</taxon>
        <taxon>eudicotyledons</taxon>
        <taxon>Gunneridae</taxon>
        <taxon>Pentapetalae</taxon>
        <taxon>rosids</taxon>
        <taxon>fabids</taxon>
        <taxon>Rosales</taxon>
        <taxon>Cannabaceae</taxon>
        <taxon>Trema</taxon>
    </lineage>
</organism>
<evidence type="ECO:0000313" key="3">
    <source>
        <dbReference type="Proteomes" id="UP000237000"/>
    </source>
</evidence>
<proteinExistence type="predicted"/>
<keyword evidence="3" id="KW-1185">Reference proteome</keyword>
<reference evidence="3" key="1">
    <citation type="submission" date="2016-06" db="EMBL/GenBank/DDBJ databases">
        <title>Parallel loss of symbiosis genes in relatives of nitrogen-fixing non-legume Parasponia.</title>
        <authorList>
            <person name="Van Velzen R."/>
            <person name="Holmer R."/>
            <person name="Bu F."/>
            <person name="Rutten L."/>
            <person name="Van Zeijl A."/>
            <person name="Liu W."/>
            <person name="Santuari L."/>
            <person name="Cao Q."/>
            <person name="Sharma T."/>
            <person name="Shen D."/>
            <person name="Roswanjaya Y."/>
            <person name="Wardhani T."/>
            <person name="Kalhor M.S."/>
            <person name="Jansen J."/>
            <person name="Van den Hoogen J."/>
            <person name="Gungor B."/>
            <person name="Hartog M."/>
            <person name="Hontelez J."/>
            <person name="Verver J."/>
            <person name="Yang W.-C."/>
            <person name="Schijlen E."/>
            <person name="Repin R."/>
            <person name="Schilthuizen M."/>
            <person name="Schranz E."/>
            <person name="Heidstra R."/>
            <person name="Miyata K."/>
            <person name="Fedorova E."/>
            <person name="Kohlen W."/>
            <person name="Bisseling T."/>
            <person name="Smit S."/>
            <person name="Geurts R."/>
        </authorList>
    </citation>
    <scope>NUCLEOTIDE SEQUENCE [LARGE SCALE GENOMIC DNA]</scope>
    <source>
        <strain evidence="3">cv. RG33-2</strain>
    </source>
</reference>
<dbReference type="AlphaFoldDB" id="A0A2P5FJC9"/>
<feature type="compositionally biased region" description="Polar residues" evidence="1">
    <location>
        <begin position="81"/>
        <end position="91"/>
    </location>
</feature>
<comment type="caution">
    <text evidence="2">The sequence shown here is derived from an EMBL/GenBank/DDBJ whole genome shotgun (WGS) entry which is preliminary data.</text>
</comment>
<feature type="region of interest" description="Disordered" evidence="1">
    <location>
        <begin position="64"/>
        <end position="97"/>
    </location>
</feature>
<protein>
    <submittedName>
        <fullName evidence="2">Uncharacterized protein</fullName>
    </submittedName>
</protein>
<accession>A0A2P5FJC9</accession>
<gene>
    <name evidence="2" type="ORF">TorRG33x02_064560</name>
</gene>
<feature type="non-terminal residue" evidence="2">
    <location>
        <position position="1"/>
    </location>
</feature>
<evidence type="ECO:0000256" key="1">
    <source>
        <dbReference type="SAM" id="MobiDB-lite"/>
    </source>
</evidence>